<sequence length="156" mass="17145">LRRQHPRDHQPADPLGQGAAPDSGHWRRRVEDDALHGAPPARRPPDDLLRRLRGRQGRRGERPAAVLPHHAPALEGYDIGRRPLPDARLVQDLRPLLGDEQPRARVALDLRLQVGEGEPAPVRAGQRGVGVHLHYVVPAGVVLYLRSGHADLHGGV</sequence>
<reference evidence="2" key="1">
    <citation type="submission" date="2020-02" db="EMBL/GenBank/DDBJ databases">
        <authorList>
            <person name="Meier V. D."/>
        </authorList>
    </citation>
    <scope>NUCLEOTIDE SEQUENCE</scope>
    <source>
        <strain evidence="2">AVDCRST_MAG12</strain>
    </source>
</reference>
<protein>
    <submittedName>
        <fullName evidence="2">Maltodextrin ABC transporter, permease protein MdxF</fullName>
    </submittedName>
</protein>
<name>A0A6J4SKF0_9ACTN</name>
<organism evidence="2">
    <name type="scientific">uncultured Rubrobacteraceae bacterium</name>
    <dbReference type="NCBI Taxonomy" id="349277"/>
    <lineage>
        <taxon>Bacteria</taxon>
        <taxon>Bacillati</taxon>
        <taxon>Actinomycetota</taxon>
        <taxon>Rubrobacteria</taxon>
        <taxon>Rubrobacterales</taxon>
        <taxon>Rubrobacteraceae</taxon>
        <taxon>environmental samples</taxon>
    </lineage>
</organism>
<feature type="region of interest" description="Disordered" evidence="1">
    <location>
        <begin position="1"/>
        <end position="66"/>
    </location>
</feature>
<accession>A0A6J4SKF0</accession>
<evidence type="ECO:0000313" key="2">
    <source>
        <dbReference type="EMBL" id="CAA9500981.1"/>
    </source>
</evidence>
<feature type="non-terminal residue" evidence="2">
    <location>
        <position position="156"/>
    </location>
</feature>
<gene>
    <name evidence="2" type="ORF">AVDCRST_MAG12-2655</name>
</gene>
<proteinExistence type="predicted"/>
<dbReference type="EMBL" id="CADCVK010000380">
    <property type="protein sequence ID" value="CAA9500981.1"/>
    <property type="molecule type" value="Genomic_DNA"/>
</dbReference>
<dbReference type="AlphaFoldDB" id="A0A6J4SKF0"/>
<feature type="non-terminal residue" evidence="2">
    <location>
        <position position="1"/>
    </location>
</feature>
<evidence type="ECO:0000256" key="1">
    <source>
        <dbReference type="SAM" id="MobiDB-lite"/>
    </source>
</evidence>